<comment type="caution">
    <text evidence="1">The sequence shown here is derived from an EMBL/GenBank/DDBJ whole genome shotgun (WGS) entry which is preliminary data.</text>
</comment>
<sequence>MGPALQKCAVRERHVDNTDGDVQWRILAAPELICEELAQRERLQRLRIYQICEKPNKPFRVPPEQAETYCYWKSPFLPGCKRLECHPDVLHLFPKVYTMNIVEKSLYQHLEHNYYITKSGAVDLNPHWLKNYFGKTLRVYLRPNDQQNRQFQRFPEVRILTKKIRYIDISMKKDEELSNKCYITIQENHGGLYMKKRRKCRPLRITTIIVDHQTPSIIMQGEEFYLILNQTCTAEQVDHVDDPGGLLDIGGYYRDLDTHPDIAIMFNVCVRSRDLPPSVVANYLRSVSIRDLLRE</sequence>
<evidence type="ECO:0000313" key="1">
    <source>
        <dbReference type="EMBL" id="KAK3595557.1"/>
    </source>
</evidence>
<proteinExistence type="predicted"/>
<dbReference type="AlphaFoldDB" id="A0AAE0SPC9"/>
<name>A0AAE0SPC9_9BIVA</name>
<protein>
    <submittedName>
        <fullName evidence="1">Uncharacterized protein</fullName>
    </submittedName>
</protein>
<keyword evidence="2" id="KW-1185">Reference proteome</keyword>
<dbReference type="EMBL" id="JAEAOA010001323">
    <property type="protein sequence ID" value="KAK3595557.1"/>
    <property type="molecule type" value="Genomic_DNA"/>
</dbReference>
<organism evidence="1 2">
    <name type="scientific">Potamilus streckersoni</name>
    <dbReference type="NCBI Taxonomy" id="2493646"/>
    <lineage>
        <taxon>Eukaryota</taxon>
        <taxon>Metazoa</taxon>
        <taxon>Spiralia</taxon>
        <taxon>Lophotrochozoa</taxon>
        <taxon>Mollusca</taxon>
        <taxon>Bivalvia</taxon>
        <taxon>Autobranchia</taxon>
        <taxon>Heteroconchia</taxon>
        <taxon>Palaeoheterodonta</taxon>
        <taxon>Unionida</taxon>
        <taxon>Unionoidea</taxon>
        <taxon>Unionidae</taxon>
        <taxon>Ambleminae</taxon>
        <taxon>Lampsilini</taxon>
        <taxon>Potamilus</taxon>
    </lineage>
</organism>
<dbReference type="Proteomes" id="UP001195483">
    <property type="component" value="Unassembled WGS sequence"/>
</dbReference>
<reference evidence="1" key="2">
    <citation type="journal article" date="2021" name="Genome Biol. Evol.">
        <title>Developing a high-quality reference genome for a parasitic bivalve with doubly uniparental inheritance (Bivalvia: Unionida).</title>
        <authorList>
            <person name="Smith C.H."/>
        </authorList>
    </citation>
    <scope>NUCLEOTIDE SEQUENCE</scope>
    <source>
        <strain evidence="1">CHS0354</strain>
        <tissue evidence="1">Mantle</tissue>
    </source>
</reference>
<reference evidence="1" key="3">
    <citation type="submission" date="2023-05" db="EMBL/GenBank/DDBJ databases">
        <authorList>
            <person name="Smith C.H."/>
        </authorList>
    </citation>
    <scope>NUCLEOTIDE SEQUENCE</scope>
    <source>
        <strain evidence="1">CHS0354</strain>
        <tissue evidence="1">Mantle</tissue>
    </source>
</reference>
<reference evidence="1" key="1">
    <citation type="journal article" date="2021" name="Genome Biol. Evol.">
        <title>A High-Quality Reference Genome for a Parasitic Bivalve with Doubly Uniparental Inheritance (Bivalvia: Unionida).</title>
        <authorList>
            <person name="Smith C.H."/>
        </authorList>
    </citation>
    <scope>NUCLEOTIDE SEQUENCE</scope>
    <source>
        <strain evidence="1">CHS0354</strain>
    </source>
</reference>
<gene>
    <name evidence="1" type="ORF">CHS0354_021668</name>
</gene>
<accession>A0AAE0SPC9</accession>
<evidence type="ECO:0000313" key="2">
    <source>
        <dbReference type="Proteomes" id="UP001195483"/>
    </source>
</evidence>